<dbReference type="Pfam" id="PF00300">
    <property type="entry name" value="His_Phos_1"/>
    <property type="match status" value="1"/>
</dbReference>
<protein>
    <recommendedName>
        <fullName evidence="4">Phosphoglycerate mutase family protein</fullName>
    </recommendedName>
</protein>
<organism evidence="2 3">
    <name type="scientific">Vitrella brassicaformis (strain CCMP3155)</name>
    <dbReference type="NCBI Taxonomy" id="1169540"/>
    <lineage>
        <taxon>Eukaryota</taxon>
        <taxon>Sar</taxon>
        <taxon>Alveolata</taxon>
        <taxon>Colpodellida</taxon>
        <taxon>Vitrellaceae</taxon>
        <taxon>Vitrella</taxon>
    </lineage>
</organism>
<dbReference type="Gene3D" id="3.40.50.1240">
    <property type="entry name" value="Phosphoglycerate mutase-like"/>
    <property type="match status" value="1"/>
</dbReference>
<dbReference type="InterPro" id="IPR029033">
    <property type="entry name" value="His_PPase_superfam"/>
</dbReference>
<dbReference type="AlphaFoldDB" id="A0A0G4GAA6"/>
<dbReference type="GO" id="GO:0005829">
    <property type="term" value="C:cytosol"/>
    <property type="evidence" value="ECO:0007669"/>
    <property type="project" value="TreeGrafter"/>
</dbReference>
<dbReference type="InterPro" id="IPR050275">
    <property type="entry name" value="PGM_Phosphatase"/>
</dbReference>
<dbReference type="SUPFAM" id="SSF53254">
    <property type="entry name" value="Phosphoglycerate mutase-like"/>
    <property type="match status" value="1"/>
</dbReference>
<dbReference type="InterPro" id="IPR013078">
    <property type="entry name" value="His_Pase_superF_clade-1"/>
</dbReference>
<evidence type="ECO:0000313" key="3">
    <source>
        <dbReference type="Proteomes" id="UP000041254"/>
    </source>
</evidence>
<dbReference type="GO" id="GO:0016791">
    <property type="term" value="F:phosphatase activity"/>
    <property type="evidence" value="ECO:0007669"/>
    <property type="project" value="TreeGrafter"/>
</dbReference>
<reference evidence="2" key="1">
    <citation type="submission" date="2014-11" db="EMBL/GenBank/DDBJ databases">
        <authorList>
            <person name="Zhu J."/>
            <person name="Qi W."/>
            <person name="Song R."/>
        </authorList>
    </citation>
    <scope>NUCLEOTIDE SEQUENCE [LARGE SCALE GENOMIC DNA]</scope>
</reference>
<dbReference type="OrthoDB" id="496981at2759"/>
<dbReference type="EMBL" id="CDMY01000603">
    <property type="protein sequence ID" value="CEM25814.1"/>
    <property type="molecule type" value="Genomic_DNA"/>
</dbReference>
<evidence type="ECO:0000256" key="1">
    <source>
        <dbReference type="SAM" id="MobiDB-lite"/>
    </source>
</evidence>
<name>A0A0G4GAA6_VITBC</name>
<sequence length="368" mass="40291">MRFYFLRHGQSKNNASYLDDSKIFKGRVPDPSMTDLGWEQVRVAGKYLRRHNESGKTRAEDRIVKVFVSPMTRALQTAQVLHEELGVPVECVANLHEQGGLFLGERNQVADFLSPPDGKSDKPSPADASAPIVRGATRSQLQRTFPFATFPAEITEQGWWRGGFETFNQAVMRARLVARWMWSLVESNETGACVFVTHGIFQDLLVKLLLGLSLSPPSSTHLNGSLPPPFPSSCLPQPFPESGDPRASHLLCSNVGLSLLDLKVIPRPSTDDDGFAVASMPSSLPRCDSMAISEGKESTSSSSHTSEREACASPITESGEGEGGGMSPVLVKQQEMIRAVGVLLWNSTEYLPPELKTGHCLEPFRIKV</sequence>
<evidence type="ECO:0008006" key="4">
    <source>
        <dbReference type="Google" id="ProtNLM"/>
    </source>
</evidence>
<dbReference type="InParanoid" id="A0A0G4GAA6"/>
<accession>A0A0G4GAA6</accession>
<dbReference type="Proteomes" id="UP000041254">
    <property type="component" value="Unassembled WGS sequence"/>
</dbReference>
<keyword evidence="3" id="KW-1185">Reference proteome</keyword>
<dbReference type="CDD" id="cd07067">
    <property type="entry name" value="HP_PGM_like"/>
    <property type="match status" value="1"/>
</dbReference>
<evidence type="ECO:0000313" key="2">
    <source>
        <dbReference type="EMBL" id="CEM25814.1"/>
    </source>
</evidence>
<dbReference type="PANTHER" id="PTHR48100">
    <property type="entry name" value="BROAD-SPECIFICITY PHOSPHATASE YOR283W-RELATED"/>
    <property type="match status" value="1"/>
</dbReference>
<feature type="region of interest" description="Disordered" evidence="1">
    <location>
        <begin position="281"/>
        <end position="327"/>
    </location>
</feature>
<dbReference type="PANTHER" id="PTHR48100:SF44">
    <property type="entry name" value="PHOSPHATASE C1620.13-RELATED"/>
    <property type="match status" value="1"/>
</dbReference>
<dbReference type="SMART" id="SM00855">
    <property type="entry name" value="PGAM"/>
    <property type="match status" value="1"/>
</dbReference>
<proteinExistence type="predicted"/>
<dbReference type="PhylomeDB" id="A0A0G4GAA6"/>
<dbReference type="VEuPathDB" id="CryptoDB:Vbra_9845"/>
<gene>
    <name evidence="2" type="ORF">Vbra_9845</name>
</gene>